<dbReference type="STRING" id="318167.Sfri_2937"/>
<dbReference type="RefSeq" id="WP_011638385.1">
    <property type="nucleotide sequence ID" value="NC_008345.1"/>
</dbReference>
<protein>
    <submittedName>
        <fullName evidence="2">Uncharacterized protein</fullName>
    </submittedName>
</protein>
<evidence type="ECO:0000313" key="3">
    <source>
        <dbReference type="Proteomes" id="UP000000684"/>
    </source>
</evidence>
<dbReference type="AlphaFoldDB" id="Q07YY8"/>
<keyword evidence="3" id="KW-1185">Reference proteome</keyword>
<dbReference type="Proteomes" id="UP000000684">
    <property type="component" value="Chromosome"/>
</dbReference>
<dbReference type="KEGG" id="sfr:Sfri_2937"/>
<name>Q07YY8_SHEFN</name>
<sequence>MAEPHLNLSVDLLVNNSTHMQQFALSASFLQRAALMVAFAVVLTSFLAWPHFPSLIYRITQMSLFLSIIFIFVYSWRSLSNWRCLLTLGDKGTGTLLQGENGSLNKIILTKRAFISPLLCVIFLQHLQTGENRVLLVWSDMLDDTAYRNLCRLLLSH</sequence>
<evidence type="ECO:0000256" key="1">
    <source>
        <dbReference type="SAM" id="Phobius"/>
    </source>
</evidence>
<keyword evidence="1" id="KW-0472">Membrane</keyword>
<dbReference type="GeneID" id="41838320"/>
<organism evidence="2 3">
    <name type="scientific">Shewanella frigidimarina (strain NCIMB 400)</name>
    <dbReference type="NCBI Taxonomy" id="318167"/>
    <lineage>
        <taxon>Bacteria</taxon>
        <taxon>Pseudomonadati</taxon>
        <taxon>Pseudomonadota</taxon>
        <taxon>Gammaproteobacteria</taxon>
        <taxon>Alteromonadales</taxon>
        <taxon>Shewanellaceae</taxon>
        <taxon>Shewanella</taxon>
    </lineage>
</organism>
<accession>Q07YY8</accession>
<dbReference type="InterPro" id="IPR009883">
    <property type="entry name" value="YgfX"/>
</dbReference>
<dbReference type="EMBL" id="CP000447">
    <property type="protein sequence ID" value="ABI72776.1"/>
    <property type="molecule type" value="Genomic_DNA"/>
</dbReference>
<gene>
    <name evidence="2" type="ordered locus">Sfri_2937</name>
</gene>
<dbReference type="HOGENOM" id="CLU_1804886_0_0_6"/>
<dbReference type="eggNOG" id="ENOG50318V5">
    <property type="taxonomic scope" value="Bacteria"/>
</dbReference>
<feature type="transmembrane region" description="Helical" evidence="1">
    <location>
        <begin position="55"/>
        <end position="76"/>
    </location>
</feature>
<reference evidence="2 3" key="1">
    <citation type="submission" date="2006-08" db="EMBL/GenBank/DDBJ databases">
        <title>Complete sequence of Shewanella frigidimarina NCIMB 400.</title>
        <authorList>
            <consortium name="US DOE Joint Genome Institute"/>
            <person name="Copeland A."/>
            <person name="Lucas S."/>
            <person name="Lapidus A."/>
            <person name="Barry K."/>
            <person name="Detter J.C."/>
            <person name="Glavina del Rio T."/>
            <person name="Hammon N."/>
            <person name="Israni S."/>
            <person name="Dalin E."/>
            <person name="Tice H."/>
            <person name="Pitluck S."/>
            <person name="Fredrickson J.K."/>
            <person name="Kolker E."/>
            <person name="McCuel L.A."/>
            <person name="DiChristina T."/>
            <person name="Nealson K.H."/>
            <person name="Newman D."/>
            <person name="Tiedje J.M."/>
            <person name="Zhou J."/>
            <person name="Romine M.F."/>
            <person name="Culley D.E."/>
            <person name="Serres M."/>
            <person name="Chertkov O."/>
            <person name="Brettin T."/>
            <person name="Bruce D."/>
            <person name="Han C."/>
            <person name="Tapia R."/>
            <person name="Gilna P."/>
            <person name="Schmutz J."/>
            <person name="Larimer F."/>
            <person name="Land M."/>
            <person name="Hauser L."/>
            <person name="Kyrpides N."/>
            <person name="Mikhailova N."/>
            <person name="Richardson P."/>
        </authorList>
    </citation>
    <scope>NUCLEOTIDE SEQUENCE [LARGE SCALE GENOMIC DNA]</scope>
    <source>
        <strain evidence="2 3">NCIMB 400</strain>
    </source>
</reference>
<feature type="transmembrane region" description="Helical" evidence="1">
    <location>
        <begin position="29"/>
        <end position="49"/>
    </location>
</feature>
<proteinExistence type="predicted"/>
<keyword evidence="1" id="KW-1133">Transmembrane helix</keyword>
<dbReference type="OrthoDB" id="6399627at2"/>
<evidence type="ECO:0000313" key="2">
    <source>
        <dbReference type="EMBL" id="ABI72776.1"/>
    </source>
</evidence>
<keyword evidence="1" id="KW-0812">Transmembrane</keyword>
<dbReference type="Pfam" id="PF07254">
    <property type="entry name" value="Cpta_toxin"/>
    <property type="match status" value="1"/>
</dbReference>